<evidence type="ECO:0000256" key="1">
    <source>
        <dbReference type="SAM" id="SignalP"/>
    </source>
</evidence>
<dbReference type="EMBL" id="PYJM01000012">
    <property type="protein sequence ID" value="PUA41484.1"/>
    <property type="molecule type" value="Genomic_DNA"/>
</dbReference>
<reference evidence="3 4" key="1">
    <citation type="submission" date="2018-03" db="EMBL/GenBank/DDBJ databases">
        <title>Draft genome sequence of the plant growth promoting rhizobacterium Pseudomonas protegens strain BNJ-SS-45 isolated from wheat (Triticum aestivum) rhizosphere.</title>
        <authorList>
            <person name="Bajpai A."/>
            <person name="Shende K."/>
            <person name="Meena N."/>
            <person name="Upadhyayula S.R."/>
            <person name="Suravajhala P."/>
            <person name="Medicherla K.M."/>
            <person name="Johri B.N."/>
        </authorList>
    </citation>
    <scope>NUCLEOTIDE SEQUENCE [LARGE SCALE GENOMIC DNA]</scope>
    <source>
        <strain evidence="3 4">BNJ-SS-45</strain>
    </source>
</reference>
<name>A0A2T6GBF2_9PSED</name>
<dbReference type="AlphaFoldDB" id="A0A2T6GBF2"/>
<dbReference type="SUPFAM" id="SSF53955">
    <property type="entry name" value="Lysozyme-like"/>
    <property type="match status" value="1"/>
</dbReference>
<evidence type="ECO:0000259" key="2">
    <source>
        <dbReference type="Pfam" id="PF01464"/>
    </source>
</evidence>
<accession>A0A2T6GBF2</accession>
<dbReference type="InterPro" id="IPR023346">
    <property type="entry name" value="Lysozyme-like_dom_sf"/>
</dbReference>
<feature type="domain" description="Transglycosylase SLT" evidence="2">
    <location>
        <begin position="21"/>
        <end position="143"/>
    </location>
</feature>
<dbReference type="Proteomes" id="UP000244178">
    <property type="component" value="Unassembled WGS sequence"/>
</dbReference>
<comment type="caution">
    <text evidence="3">The sequence shown here is derived from an EMBL/GenBank/DDBJ whole genome shotgun (WGS) entry which is preliminary data.</text>
</comment>
<dbReference type="RefSeq" id="WP_108546386.1">
    <property type="nucleotide sequence ID" value="NZ_PYJM01000012.1"/>
</dbReference>
<evidence type="ECO:0000313" key="4">
    <source>
        <dbReference type="Proteomes" id="UP000244178"/>
    </source>
</evidence>
<gene>
    <name evidence="3" type="ORF">C5U62_31440</name>
</gene>
<dbReference type="Gene3D" id="1.10.530.10">
    <property type="match status" value="1"/>
</dbReference>
<evidence type="ECO:0000313" key="3">
    <source>
        <dbReference type="EMBL" id="PUA41484.1"/>
    </source>
</evidence>
<protein>
    <submittedName>
        <fullName evidence="3">Lytic transglycosylase</fullName>
    </submittedName>
</protein>
<keyword evidence="1" id="KW-0732">Signal</keyword>
<feature type="signal peptide" evidence="1">
    <location>
        <begin position="1"/>
        <end position="19"/>
    </location>
</feature>
<sequence>MWKALLFITVFVCSSGVQAFCFKEAGARYREDPLLLESMARQESGLNPQAFNLNKDKHGKVLSIDYGLMQINSVHIPQLIEMGVLKSPSDLLNNPCLNVQVGAWVLAKHLQKCGVNWNCLGSYNAGFKESNEEKRVRYARKIYSFYEAALRGQ</sequence>
<organism evidence="3 4">
    <name type="scientific">Pseudomonas protegens</name>
    <dbReference type="NCBI Taxonomy" id="380021"/>
    <lineage>
        <taxon>Bacteria</taxon>
        <taxon>Pseudomonadati</taxon>
        <taxon>Pseudomonadota</taxon>
        <taxon>Gammaproteobacteria</taxon>
        <taxon>Pseudomonadales</taxon>
        <taxon>Pseudomonadaceae</taxon>
        <taxon>Pseudomonas</taxon>
    </lineage>
</organism>
<proteinExistence type="predicted"/>
<dbReference type="InterPro" id="IPR008258">
    <property type="entry name" value="Transglycosylase_SLT_dom_1"/>
</dbReference>
<dbReference type="CDD" id="cd13400">
    <property type="entry name" value="LT_IagB-like"/>
    <property type="match status" value="1"/>
</dbReference>
<feature type="chain" id="PRO_5015483109" evidence="1">
    <location>
        <begin position="20"/>
        <end position="153"/>
    </location>
</feature>
<dbReference type="Pfam" id="PF01464">
    <property type="entry name" value="SLT"/>
    <property type="match status" value="1"/>
</dbReference>